<dbReference type="EMBL" id="HBHT01014981">
    <property type="protein sequence ID" value="CAD9961197.1"/>
    <property type="molecule type" value="Transcribed_RNA"/>
</dbReference>
<dbReference type="AlphaFoldDB" id="A0A7S2Y9B9"/>
<dbReference type="GO" id="GO:0009055">
    <property type="term" value="F:electron transfer activity"/>
    <property type="evidence" value="ECO:0007669"/>
    <property type="project" value="TreeGrafter"/>
</dbReference>
<dbReference type="Pfam" id="PF00111">
    <property type="entry name" value="Fer2"/>
    <property type="match status" value="1"/>
</dbReference>
<evidence type="ECO:0000256" key="3">
    <source>
        <dbReference type="ARBA" id="ARBA00023004"/>
    </source>
</evidence>
<feature type="domain" description="2Fe-2S ferredoxin-type" evidence="5">
    <location>
        <begin position="51"/>
        <end position="153"/>
    </location>
</feature>
<dbReference type="PANTHER" id="PTHR23426:SF67">
    <property type="entry name" value="2FE-2S FERREDOXIN-TYPE DOMAIN-CONTAINING PROTEIN"/>
    <property type="match status" value="1"/>
</dbReference>
<dbReference type="SUPFAM" id="SSF54292">
    <property type="entry name" value="2Fe-2S ferredoxin-like"/>
    <property type="match status" value="1"/>
</dbReference>
<keyword evidence="1" id="KW-0001">2Fe-2S</keyword>
<dbReference type="GO" id="GO:0051537">
    <property type="term" value="F:2 iron, 2 sulfur cluster binding"/>
    <property type="evidence" value="ECO:0007669"/>
    <property type="project" value="UniProtKB-KW"/>
</dbReference>
<evidence type="ECO:0000256" key="2">
    <source>
        <dbReference type="ARBA" id="ARBA00022723"/>
    </source>
</evidence>
<dbReference type="CDD" id="cd00207">
    <property type="entry name" value="fer2"/>
    <property type="match status" value="1"/>
</dbReference>
<dbReference type="GO" id="GO:0140647">
    <property type="term" value="P:P450-containing electron transport chain"/>
    <property type="evidence" value="ECO:0007669"/>
    <property type="project" value="InterPro"/>
</dbReference>
<proteinExistence type="predicted"/>
<dbReference type="Gene3D" id="3.10.20.30">
    <property type="match status" value="1"/>
</dbReference>
<dbReference type="InterPro" id="IPR012675">
    <property type="entry name" value="Beta-grasp_dom_sf"/>
</dbReference>
<dbReference type="PRINTS" id="PR00355">
    <property type="entry name" value="ADRENODOXIN"/>
</dbReference>
<evidence type="ECO:0000256" key="1">
    <source>
        <dbReference type="ARBA" id="ARBA00022714"/>
    </source>
</evidence>
<keyword evidence="3" id="KW-0408">Iron</keyword>
<reference evidence="6" key="1">
    <citation type="submission" date="2021-01" db="EMBL/GenBank/DDBJ databases">
        <authorList>
            <person name="Corre E."/>
            <person name="Pelletier E."/>
            <person name="Niang G."/>
            <person name="Scheremetjew M."/>
            <person name="Finn R."/>
            <person name="Kale V."/>
            <person name="Holt S."/>
            <person name="Cochrane G."/>
            <person name="Meng A."/>
            <person name="Brown T."/>
            <person name="Cohen L."/>
        </authorList>
    </citation>
    <scope>NUCLEOTIDE SEQUENCE</scope>
    <source>
        <strain evidence="6">CCMP125</strain>
    </source>
</reference>
<dbReference type="GO" id="GO:0005739">
    <property type="term" value="C:mitochondrion"/>
    <property type="evidence" value="ECO:0007669"/>
    <property type="project" value="TreeGrafter"/>
</dbReference>
<evidence type="ECO:0000259" key="5">
    <source>
        <dbReference type="PROSITE" id="PS51085"/>
    </source>
</evidence>
<keyword evidence="2" id="KW-0479">Metal-binding</keyword>
<name>A0A7S2Y9B9_9STRA</name>
<dbReference type="InterPro" id="IPR001055">
    <property type="entry name" value="Adrenodoxin-like"/>
</dbReference>
<gene>
    <name evidence="6" type="ORF">APAL1065_LOCUS9971</name>
</gene>
<keyword evidence="4" id="KW-0411">Iron-sulfur</keyword>
<dbReference type="InterPro" id="IPR001041">
    <property type="entry name" value="2Fe-2S_ferredoxin-type"/>
</dbReference>
<dbReference type="PROSITE" id="PS51085">
    <property type="entry name" value="2FE2S_FER_2"/>
    <property type="match status" value="1"/>
</dbReference>
<accession>A0A7S2Y9B9</accession>
<sequence>MRDYCFPLVSNMHRLRLRKRDKIGGVYNSYDYLVPCFLFCVTDATASTETVPITFVNPDNTEVTVQATIGQHLLDVAHANNIELEGACGGELACSTCHLIFPEEVMDQLPEKTEEEEDMLDLAFEVQPTSRLGCQIPVRKEYAGLKLKIPDDGF</sequence>
<evidence type="ECO:0000256" key="4">
    <source>
        <dbReference type="ARBA" id="ARBA00023014"/>
    </source>
</evidence>
<evidence type="ECO:0000313" key="6">
    <source>
        <dbReference type="EMBL" id="CAD9961197.1"/>
    </source>
</evidence>
<dbReference type="PANTHER" id="PTHR23426">
    <property type="entry name" value="FERREDOXIN/ADRENODOXIN"/>
    <property type="match status" value="1"/>
</dbReference>
<organism evidence="6">
    <name type="scientific">Entomoneis paludosa</name>
    <dbReference type="NCBI Taxonomy" id="265537"/>
    <lineage>
        <taxon>Eukaryota</taxon>
        <taxon>Sar</taxon>
        <taxon>Stramenopiles</taxon>
        <taxon>Ochrophyta</taxon>
        <taxon>Bacillariophyta</taxon>
        <taxon>Bacillariophyceae</taxon>
        <taxon>Bacillariophycidae</taxon>
        <taxon>Entomoneidaceae</taxon>
        <taxon>Entomoneis</taxon>
    </lineage>
</organism>
<protein>
    <recommendedName>
        <fullName evidence="5">2Fe-2S ferredoxin-type domain-containing protein</fullName>
    </recommendedName>
</protein>
<dbReference type="GO" id="GO:0046872">
    <property type="term" value="F:metal ion binding"/>
    <property type="evidence" value="ECO:0007669"/>
    <property type="project" value="UniProtKB-KW"/>
</dbReference>
<dbReference type="InterPro" id="IPR036010">
    <property type="entry name" value="2Fe-2S_ferredoxin-like_sf"/>
</dbReference>